<sequence>MKRIYNIFIIVLLLSVFTGCDKFLEEDPRDIISPLNYYQTDEEVMAGVNGLYNNWYDDQLFNNYGILRFYNWGTDEIEPSRAGTGGLAQLCMYNLYEDQQASSVTWRVLYKIIYDANVLIGQISNNDQISEAVKNQALGEALFNRAFAFYHLTNIFGDVPYYRENLPLDEIQFLGRHDKNNIRNEIVEDLQQAQDVLPDIYTGDDRGRASKWAAATLMVKINLIQQNWKAARDKAVEIINNSPHKLRENYKDVFDPLNEFHEENIFQIVYTKDINPQKFGNHFSPRLRDEPAKSKQRDDLEAALTEQGEVFDGTGLEVVMQDLRDKFPLDDLRRPMTICDNYLGFDLKFIYMPKYWALDFINSPRGNHGKDWVIFRLADVYLMAAEAENELNGPANAYQYINKVRERAYEPDKPLSGLSQQKFREAMYDERKWELAGEGHRKMDLIRWGILLDVVQKLENTTYPMAENIRPYHTLWPLPAEELMKNPTLLESDPTNNGYR</sequence>
<dbReference type="STRING" id="1484053.SAMN05444274_105296"/>
<organism evidence="8 9">
    <name type="scientific">Mariniphaga anaerophila</name>
    <dbReference type="NCBI Taxonomy" id="1484053"/>
    <lineage>
        <taxon>Bacteria</taxon>
        <taxon>Pseudomonadati</taxon>
        <taxon>Bacteroidota</taxon>
        <taxon>Bacteroidia</taxon>
        <taxon>Marinilabiliales</taxon>
        <taxon>Prolixibacteraceae</taxon>
        <taxon>Mariniphaga</taxon>
    </lineage>
</organism>
<dbReference type="RefSeq" id="WP_073002192.1">
    <property type="nucleotide sequence ID" value="NZ_FQUM01000005.1"/>
</dbReference>
<dbReference type="CDD" id="cd08977">
    <property type="entry name" value="SusD"/>
    <property type="match status" value="1"/>
</dbReference>
<keyword evidence="9" id="KW-1185">Reference proteome</keyword>
<dbReference type="InterPro" id="IPR033985">
    <property type="entry name" value="SusD-like_N"/>
</dbReference>
<keyword evidence="5" id="KW-0998">Cell outer membrane</keyword>
<feature type="domain" description="RagB/SusD" evidence="6">
    <location>
        <begin position="351"/>
        <end position="490"/>
    </location>
</feature>
<evidence type="ECO:0000256" key="2">
    <source>
        <dbReference type="ARBA" id="ARBA00006275"/>
    </source>
</evidence>
<dbReference type="GO" id="GO:0009279">
    <property type="term" value="C:cell outer membrane"/>
    <property type="evidence" value="ECO:0007669"/>
    <property type="project" value="UniProtKB-SubCell"/>
</dbReference>
<dbReference type="Pfam" id="PF07980">
    <property type="entry name" value="SusD_RagB"/>
    <property type="match status" value="1"/>
</dbReference>
<evidence type="ECO:0000313" key="8">
    <source>
        <dbReference type="EMBL" id="SHF45701.1"/>
    </source>
</evidence>
<evidence type="ECO:0000256" key="3">
    <source>
        <dbReference type="ARBA" id="ARBA00022729"/>
    </source>
</evidence>
<dbReference type="InterPro" id="IPR012944">
    <property type="entry name" value="SusD_RagB_dom"/>
</dbReference>
<comment type="subcellular location">
    <subcellularLocation>
        <location evidence="1">Cell outer membrane</location>
    </subcellularLocation>
</comment>
<dbReference type="InterPro" id="IPR011990">
    <property type="entry name" value="TPR-like_helical_dom_sf"/>
</dbReference>
<dbReference type="EMBL" id="FQUM01000005">
    <property type="protein sequence ID" value="SHF45701.1"/>
    <property type="molecule type" value="Genomic_DNA"/>
</dbReference>
<dbReference type="Pfam" id="PF14322">
    <property type="entry name" value="SusD-like_3"/>
    <property type="match status" value="1"/>
</dbReference>
<dbReference type="OrthoDB" id="727588at2"/>
<protein>
    <submittedName>
        <fullName evidence="8">Starch-binding associating with outer membrane</fullName>
    </submittedName>
</protein>
<evidence type="ECO:0000259" key="7">
    <source>
        <dbReference type="Pfam" id="PF14322"/>
    </source>
</evidence>
<dbReference type="Proteomes" id="UP000184164">
    <property type="component" value="Unassembled WGS sequence"/>
</dbReference>
<name>A0A1M5BTP1_9BACT</name>
<evidence type="ECO:0000313" key="9">
    <source>
        <dbReference type="Proteomes" id="UP000184164"/>
    </source>
</evidence>
<feature type="domain" description="SusD-like N-terminal" evidence="7">
    <location>
        <begin position="97"/>
        <end position="223"/>
    </location>
</feature>
<comment type="similarity">
    <text evidence="2">Belongs to the SusD family.</text>
</comment>
<dbReference type="AlphaFoldDB" id="A0A1M5BTP1"/>
<dbReference type="SUPFAM" id="SSF48452">
    <property type="entry name" value="TPR-like"/>
    <property type="match status" value="1"/>
</dbReference>
<keyword evidence="4" id="KW-0472">Membrane</keyword>
<evidence type="ECO:0000256" key="5">
    <source>
        <dbReference type="ARBA" id="ARBA00023237"/>
    </source>
</evidence>
<reference evidence="8 9" key="1">
    <citation type="submission" date="2016-11" db="EMBL/GenBank/DDBJ databases">
        <authorList>
            <person name="Jaros S."/>
            <person name="Januszkiewicz K."/>
            <person name="Wedrychowicz H."/>
        </authorList>
    </citation>
    <scope>NUCLEOTIDE SEQUENCE [LARGE SCALE GENOMIC DNA]</scope>
    <source>
        <strain evidence="8 9">DSM 26910</strain>
    </source>
</reference>
<evidence type="ECO:0000256" key="4">
    <source>
        <dbReference type="ARBA" id="ARBA00023136"/>
    </source>
</evidence>
<evidence type="ECO:0000256" key="1">
    <source>
        <dbReference type="ARBA" id="ARBA00004442"/>
    </source>
</evidence>
<dbReference type="Gene3D" id="1.25.40.390">
    <property type="match status" value="1"/>
</dbReference>
<dbReference type="PROSITE" id="PS51257">
    <property type="entry name" value="PROKAR_LIPOPROTEIN"/>
    <property type="match status" value="1"/>
</dbReference>
<proteinExistence type="inferred from homology"/>
<keyword evidence="3" id="KW-0732">Signal</keyword>
<accession>A0A1M5BTP1</accession>
<evidence type="ECO:0000259" key="6">
    <source>
        <dbReference type="Pfam" id="PF07980"/>
    </source>
</evidence>
<gene>
    <name evidence="8" type="ORF">SAMN05444274_105296</name>
</gene>